<dbReference type="GO" id="GO:0006072">
    <property type="term" value="P:glycerol-3-phosphate metabolic process"/>
    <property type="evidence" value="ECO:0007669"/>
    <property type="project" value="InterPro"/>
</dbReference>
<evidence type="ECO:0000256" key="1">
    <source>
        <dbReference type="ARBA" id="ARBA00001974"/>
    </source>
</evidence>
<dbReference type="Proteomes" id="UP001139347">
    <property type="component" value="Unassembled WGS sequence"/>
</dbReference>
<keyword evidence="7" id="KW-0274">FAD</keyword>
<dbReference type="RefSeq" id="WP_244726953.1">
    <property type="nucleotide sequence ID" value="NZ_JALIRP010000007.1"/>
</dbReference>
<dbReference type="SUPFAM" id="SSF54373">
    <property type="entry name" value="FAD-linked reductases, C-terminal domain"/>
    <property type="match status" value="1"/>
</dbReference>
<keyword evidence="10" id="KW-0812">Transmembrane</keyword>
<evidence type="ECO:0000256" key="7">
    <source>
        <dbReference type="ARBA" id="ARBA00022827"/>
    </source>
</evidence>
<comment type="pathway">
    <text evidence="2">Polyol metabolism; glycerol degradation via glycerol kinase pathway; glycerone phosphate from sn-glycerol 3-phosphate (aerobic route): step 1/1.</text>
</comment>
<keyword evidence="8" id="KW-0560">Oxidoreductase</keyword>
<comment type="similarity">
    <text evidence="3">Belongs to the FAD-dependent glycerol-3-phosphate dehydrogenase family.</text>
</comment>
<protein>
    <recommendedName>
        <fullName evidence="5">Aerobic glycerol-3-phosphate dehydrogenase</fullName>
        <ecNumber evidence="4">1.1.5.3</ecNumber>
    </recommendedName>
</protein>
<comment type="cofactor">
    <cofactor evidence="1">
        <name>FAD</name>
        <dbReference type="ChEBI" id="CHEBI:57692"/>
    </cofactor>
</comment>
<proteinExistence type="inferred from homology"/>
<evidence type="ECO:0000256" key="9">
    <source>
        <dbReference type="ARBA" id="ARBA00049055"/>
    </source>
</evidence>
<dbReference type="InterPro" id="IPR036188">
    <property type="entry name" value="FAD/NAD-bd_sf"/>
</dbReference>
<evidence type="ECO:0000256" key="4">
    <source>
        <dbReference type="ARBA" id="ARBA00013029"/>
    </source>
</evidence>
<reference evidence="12" key="1">
    <citation type="submission" date="2022-04" db="EMBL/GenBank/DDBJ databases">
        <title>Paenibacillus mangrovi sp. nov., a novel endophytic bacterium isolated from bark of Kandelia candel.</title>
        <authorList>
            <person name="Tuo L."/>
        </authorList>
    </citation>
    <scope>NUCLEOTIDE SEQUENCE</scope>
    <source>
        <strain evidence="12">KQZ6P-2</strain>
    </source>
</reference>
<dbReference type="AlphaFoldDB" id="A0A9X1WRN5"/>
<keyword evidence="10" id="KW-0472">Membrane</keyword>
<gene>
    <name evidence="12" type="ORF">MUG84_17205</name>
</gene>
<dbReference type="GO" id="GO:0004368">
    <property type="term" value="F:glycerol-3-phosphate dehydrogenase (quinone) activity"/>
    <property type="evidence" value="ECO:0007669"/>
    <property type="project" value="UniProtKB-EC"/>
</dbReference>
<dbReference type="Pfam" id="PF01266">
    <property type="entry name" value="DAO"/>
    <property type="match status" value="1"/>
</dbReference>
<dbReference type="SUPFAM" id="SSF51905">
    <property type="entry name" value="FAD/NAD(P)-binding domain"/>
    <property type="match status" value="1"/>
</dbReference>
<evidence type="ECO:0000256" key="10">
    <source>
        <dbReference type="SAM" id="Phobius"/>
    </source>
</evidence>
<dbReference type="Gene3D" id="3.50.50.60">
    <property type="entry name" value="FAD/NAD(P)-binding domain"/>
    <property type="match status" value="1"/>
</dbReference>
<feature type="transmembrane region" description="Helical" evidence="10">
    <location>
        <begin position="12"/>
        <end position="33"/>
    </location>
</feature>
<evidence type="ECO:0000313" key="13">
    <source>
        <dbReference type="Proteomes" id="UP001139347"/>
    </source>
</evidence>
<accession>A0A9X1WRN5</accession>
<name>A0A9X1WRN5_9BACL</name>
<dbReference type="GO" id="GO:0005737">
    <property type="term" value="C:cytoplasm"/>
    <property type="evidence" value="ECO:0007669"/>
    <property type="project" value="TreeGrafter"/>
</dbReference>
<dbReference type="PANTHER" id="PTHR13847:SF287">
    <property type="entry name" value="FAD-DEPENDENT OXIDOREDUCTASE DOMAIN-CONTAINING PROTEIN 1"/>
    <property type="match status" value="1"/>
</dbReference>
<evidence type="ECO:0000259" key="11">
    <source>
        <dbReference type="Pfam" id="PF01266"/>
    </source>
</evidence>
<sequence length="405" mass="44608">MILLERNVAMGVNHAEVVIIGGGIIGAAIAYFLGREGVNVIVLEKGELASGTSSRCDGNILAIDKDPGFDSQMSLTSQRIIDELSRELSSPFEYRLPGSILVCESDEEMEAAQLWVNRQKALGLSFRMLDRGDIRQESPFLADDLPGGLECGTDSTVNPYLLTFALFDDAQKKYGVRVSLNTEVKSILRNPLTADFKICTTQGDFSARKIVNAAGVWAPVIGQMVGIDIPIVPRKGHLIVASRQVPVGMRKVMEFGYLISKFGGERKVDPLTEKYGVALVFEPTESQNFLIGSSREFVGFDTTVNMEAIRTMARRTLRFYPKIGDFHVIRTYTGLRPWTQDHLPIVSAVDEVPGFYIAAGHEGDGISLAAVTGKLMSQMITEQPDTVISTEPLKFERFRKKVNHA</sequence>
<comment type="catalytic activity">
    <reaction evidence="9">
        <text>a quinone + sn-glycerol 3-phosphate = dihydroxyacetone phosphate + a quinol</text>
        <dbReference type="Rhea" id="RHEA:18977"/>
        <dbReference type="ChEBI" id="CHEBI:24646"/>
        <dbReference type="ChEBI" id="CHEBI:57597"/>
        <dbReference type="ChEBI" id="CHEBI:57642"/>
        <dbReference type="ChEBI" id="CHEBI:132124"/>
        <dbReference type="EC" id="1.1.5.3"/>
    </reaction>
</comment>
<keyword evidence="13" id="KW-1185">Reference proteome</keyword>
<evidence type="ECO:0000256" key="3">
    <source>
        <dbReference type="ARBA" id="ARBA00007330"/>
    </source>
</evidence>
<organism evidence="12 13">
    <name type="scientific">Paenibacillus mangrovi</name>
    <dbReference type="NCBI Taxonomy" id="2931978"/>
    <lineage>
        <taxon>Bacteria</taxon>
        <taxon>Bacillati</taxon>
        <taxon>Bacillota</taxon>
        <taxon>Bacilli</taxon>
        <taxon>Bacillales</taxon>
        <taxon>Paenibacillaceae</taxon>
        <taxon>Paenibacillus</taxon>
    </lineage>
</organism>
<dbReference type="EMBL" id="JALIRP010000007">
    <property type="protein sequence ID" value="MCJ8013466.1"/>
    <property type="molecule type" value="Genomic_DNA"/>
</dbReference>
<dbReference type="Gene3D" id="3.30.9.10">
    <property type="entry name" value="D-Amino Acid Oxidase, subunit A, domain 2"/>
    <property type="match status" value="1"/>
</dbReference>
<evidence type="ECO:0000256" key="8">
    <source>
        <dbReference type="ARBA" id="ARBA00023002"/>
    </source>
</evidence>
<evidence type="ECO:0000256" key="2">
    <source>
        <dbReference type="ARBA" id="ARBA00004977"/>
    </source>
</evidence>
<evidence type="ECO:0000256" key="5">
    <source>
        <dbReference type="ARBA" id="ARBA00017956"/>
    </source>
</evidence>
<dbReference type="PRINTS" id="PR01001">
    <property type="entry name" value="FADG3PDH"/>
</dbReference>
<dbReference type="EC" id="1.1.5.3" evidence="4"/>
<dbReference type="PANTHER" id="PTHR13847">
    <property type="entry name" value="SARCOSINE DEHYDROGENASE-RELATED"/>
    <property type="match status" value="1"/>
</dbReference>
<comment type="caution">
    <text evidence="12">The sequence shown here is derived from an EMBL/GenBank/DDBJ whole genome shotgun (WGS) entry which is preliminary data.</text>
</comment>
<feature type="domain" description="FAD dependent oxidoreductase" evidence="11">
    <location>
        <begin position="17"/>
        <end position="379"/>
    </location>
</feature>
<evidence type="ECO:0000313" key="12">
    <source>
        <dbReference type="EMBL" id="MCJ8013466.1"/>
    </source>
</evidence>
<dbReference type="InterPro" id="IPR000447">
    <property type="entry name" value="G3P_DH_FAD-dep"/>
</dbReference>
<evidence type="ECO:0000256" key="6">
    <source>
        <dbReference type="ARBA" id="ARBA00022630"/>
    </source>
</evidence>
<keyword evidence="10" id="KW-1133">Transmembrane helix</keyword>
<keyword evidence="6" id="KW-0285">Flavoprotein</keyword>
<dbReference type="InterPro" id="IPR006076">
    <property type="entry name" value="FAD-dep_OxRdtase"/>
</dbReference>